<dbReference type="AlphaFoldDB" id="A0A3Q3SS53"/>
<feature type="domain" description="C-type lectin" evidence="8">
    <location>
        <begin position="140"/>
        <end position="258"/>
    </location>
</feature>
<name>A0A3Q3SS53_9TELE</name>
<comment type="subunit">
    <text evidence="3">Homotrimer.</text>
</comment>
<dbReference type="InterPro" id="IPR016187">
    <property type="entry name" value="CTDL_fold"/>
</dbReference>
<comment type="function">
    <text evidence="1">Acts as a defensive agent. Recognizes blood group fucosylated oligosaccharides including A, B, H and Lewis B-type antigens. Does not recognize Lewis A antigen and has low affinity for monovalent haptens.</text>
</comment>
<evidence type="ECO:0000313" key="10">
    <source>
        <dbReference type="Proteomes" id="UP000261640"/>
    </source>
</evidence>
<dbReference type="GO" id="GO:0010185">
    <property type="term" value="P:regulation of cellular defense response"/>
    <property type="evidence" value="ECO:0007669"/>
    <property type="project" value="UniProtKB-ARBA"/>
</dbReference>
<evidence type="ECO:0000256" key="4">
    <source>
        <dbReference type="ARBA" id="ARBA00022723"/>
    </source>
</evidence>
<dbReference type="Gene3D" id="3.10.100.10">
    <property type="entry name" value="Mannose-Binding Protein A, subunit A"/>
    <property type="match status" value="1"/>
</dbReference>
<dbReference type="PANTHER" id="PTHR45713">
    <property type="entry name" value="FTP DOMAIN-CONTAINING PROTEIN"/>
    <property type="match status" value="1"/>
</dbReference>
<dbReference type="InterPro" id="IPR001304">
    <property type="entry name" value="C-type_lectin-like"/>
</dbReference>
<dbReference type="Pfam" id="PF22633">
    <property type="entry name" value="F5_F8_type_C_2"/>
    <property type="match status" value="1"/>
</dbReference>
<comment type="similarity">
    <text evidence="2">Belongs to the fucolectin family.</text>
</comment>
<evidence type="ECO:0000256" key="1">
    <source>
        <dbReference type="ARBA" id="ARBA00002219"/>
    </source>
</evidence>
<dbReference type="SUPFAM" id="SSF49785">
    <property type="entry name" value="Galactose-binding domain-like"/>
    <property type="match status" value="1"/>
</dbReference>
<dbReference type="InterPro" id="IPR006585">
    <property type="entry name" value="FTP1"/>
</dbReference>
<dbReference type="PANTHER" id="PTHR45713:SF11">
    <property type="entry name" value="FUCOLECTIN TACHYLECTIN-4 PENTRAXIN-1 DOMAIN-CONTAINING PROTEIN"/>
    <property type="match status" value="1"/>
</dbReference>
<evidence type="ECO:0000256" key="3">
    <source>
        <dbReference type="ARBA" id="ARBA00011233"/>
    </source>
</evidence>
<dbReference type="InParanoid" id="A0A3Q3SS53"/>
<sequence length="293" mass="33007">MVVVRLHRAIDGNRNPDYSAGSCTHTILAATTHWWSVLLPAVYRVLYVNITNRDILAYRLNNAKILVGNSLENNGNNNPSCAVINSIPAGATANFYCRGMTGRLVNVFLQTTDPNCGLTLCEVEVYGELAAPSPSFTASVMGRNIAVVENKLSWPDALFYCRNFYWDLLSIRTEEEQRQVEGVLAMASFPLTNDVWVGLRRYLNDGTWFWMAGQSATYSNWKTTLAWQYTKQCGAMETSGSFLWRDLPCDEPLHFICLTDNDLTQLSVDFFSTIRPKEPQPSTWKNSAMAHYT</sequence>
<reference evidence="9" key="1">
    <citation type="submission" date="2025-08" db="UniProtKB">
        <authorList>
            <consortium name="Ensembl"/>
        </authorList>
    </citation>
    <scope>IDENTIFICATION</scope>
</reference>
<keyword evidence="6" id="KW-0106">Calcium</keyword>
<evidence type="ECO:0000259" key="8">
    <source>
        <dbReference type="PROSITE" id="PS50041"/>
    </source>
</evidence>
<accession>A0A3Q3SS53</accession>
<organism evidence="9 10">
    <name type="scientific">Mastacembelus armatus</name>
    <name type="common">zig-zag eel</name>
    <dbReference type="NCBI Taxonomy" id="205130"/>
    <lineage>
        <taxon>Eukaryota</taxon>
        <taxon>Metazoa</taxon>
        <taxon>Chordata</taxon>
        <taxon>Craniata</taxon>
        <taxon>Vertebrata</taxon>
        <taxon>Euteleostomi</taxon>
        <taxon>Actinopterygii</taxon>
        <taxon>Neopterygii</taxon>
        <taxon>Teleostei</taxon>
        <taxon>Neoteleostei</taxon>
        <taxon>Acanthomorphata</taxon>
        <taxon>Anabantaria</taxon>
        <taxon>Synbranchiformes</taxon>
        <taxon>Mastacembelidae</taxon>
        <taxon>Mastacembelus</taxon>
    </lineage>
</organism>
<dbReference type="GO" id="GO:0001868">
    <property type="term" value="P:regulation of complement activation, lectin pathway"/>
    <property type="evidence" value="ECO:0007669"/>
    <property type="project" value="UniProtKB-ARBA"/>
</dbReference>
<dbReference type="GeneTree" id="ENSGT01060000248575"/>
<dbReference type="PROSITE" id="PS50041">
    <property type="entry name" value="C_TYPE_LECTIN_2"/>
    <property type="match status" value="1"/>
</dbReference>
<keyword evidence="5" id="KW-0430">Lectin</keyword>
<dbReference type="Gene3D" id="2.60.120.260">
    <property type="entry name" value="Galactose-binding domain-like"/>
    <property type="match status" value="1"/>
</dbReference>
<dbReference type="SUPFAM" id="SSF56436">
    <property type="entry name" value="C-type lectin-like"/>
    <property type="match status" value="1"/>
</dbReference>
<keyword evidence="10" id="KW-1185">Reference proteome</keyword>
<protein>
    <recommendedName>
        <fullName evidence="8">C-type lectin domain-containing protein</fullName>
    </recommendedName>
</protein>
<keyword evidence="4" id="KW-0479">Metal-binding</keyword>
<dbReference type="SMART" id="SM00034">
    <property type="entry name" value="CLECT"/>
    <property type="match status" value="1"/>
</dbReference>
<dbReference type="GO" id="GO:0046872">
    <property type="term" value="F:metal ion binding"/>
    <property type="evidence" value="ECO:0007669"/>
    <property type="project" value="UniProtKB-KW"/>
</dbReference>
<dbReference type="InterPro" id="IPR008979">
    <property type="entry name" value="Galactose-bd-like_sf"/>
</dbReference>
<dbReference type="Ensembl" id="ENSMAMT00000030392.2">
    <property type="protein sequence ID" value="ENSMAMP00000029625.1"/>
    <property type="gene ID" value="ENSMAMG00000019959.2"/>
</dbReference>
<evidence type="ECO:0000313" key="9">
    <source>
        <dbReference type="Ensembl" id="ENSMAMP00000029625.1"/>
    </source>
</evidence>
<dbReference type="InterPro" id="IPR051941">
    <property type="entry name" value="BG_Antigen-Binding_Lectin"/>
</dbReference>
<evidence type="ECO:0000256" key="7">
    <source>
        <dbReference type="ARBA" id="ARBA00023157"/>
    </source>
</evidence>
<evidence type="ECO:0000256" key="5">
    <source>
        <dbReference type="ARBA" id="ARBA00022734"/>
    </source>
</evidence>
<dbReference type="GO" id="GO:0042806">
    <property type="term" value="F:fucose binding"/>
    <property type="evidence" value="ECO:0007669"/>
    <property type="project" value="UniProtKB-ARBA"/>
</dbReference>
<dbReference type="Pfam" id="PF00059">
    <property type="entry name" value="Lectin_C"/>
    <property type="match status" value="1"/>
</dbReference>
<evidence type="ECO:0000256" key="2">
    <source>
        <dbReference type="ARBA" id="ARBA00010147"/>
    </source>
</evidence>
<dbReference type="CDD" id="cd00037">
    <property type="entry name" value="CLECT"/>
    <property type="match status" value="1"/>
</dbReference>
<reference evidence="9" key="2">
    <citation type="submission" date="2025-09" db="UniProtKB">
        <authorList>
            <consortium name="Ensembl"/>
        </authorList>
    </citation>
    <scope>IDENTIFICATION</scope>
</reference>
<dbReference type="PROSITE" id="PS00615">
    <property type="entry name" value="C_TYPE_LECTIN_1"/>
    <property type="match status" value="1"/>
</dbReference>
<dbReference type="STRING" id="205130.ENSMAMP00000029625"/>
<evidence type="ECO:0000256" key="6">
    <source>
        <dbReference type="ARBA" id="ARBA00022837"/>
    </source>
</evidence>
<dbReference type="Proteomes" id="UP000261640">
    <property type="component" value="Unplaced"/>
</dbReference>
<keyword evidence="7" id="KW-1015">Disulfide bond</keyword>
<dbReference type="InterPro" id="IPR018378">
    <property type="entry name" value="C-type_lectin_CS"/>
</dbReference>
<proteinExistence type="inferred from homology"/>
<dbReference type="SMART" id="SM00607">
    <property type="entry name" value="FTP"/>
    <property type="match status" value="1"/>
</dbReference>
<dbReference type="InterPro" id="IPR016186">
    <property type="entry name" value="C-type_lectin-like/link_sf"/>
</dbReference>